<dbReference type="Gene3D" id="3.20.20.70">
    <property type="entry name" value="Aldolase class I"/>
    <property type="match status" value="1"/>
</dbReference>
<dbReference type="PANTHER" id="PTHR11228:SF7">
    <property type="entry name" value="PQQA PEPTIDE CYCLASE"/>
    <property type="match status" value="1"/>
</dbReference>
<feature type="domain" description="Radical SAM core" evidence="5">
    <location>
        <begin position="1"/>
        <end position="207"/>
    </location>
</feature>
<evidence type="ECO:0000313" key="6">
    <source>
        <dbReference type="EMBL" id="SFQ82095.1"/>
    </source>
</evidence>
<dbReference type="GO" id="GO:0051536">
    <property type="term" value="F:iron-sulfur cluster binding"/>
    <property type="evidence" value="ECO:0007669"/>
    <property type="project" value="UniProtKB-KW"/>
</dbReference>
<evidence type="ECO:0000259" key="5">
    <source>
        <dbReference type="PROSITE" id="PS51918"/>
    </source>
</evidence>
<evidence type="ECO:0000256" key="3">
    <source>
        <dbReference type="ARBA" id="ARBA00023004"/>
    </source>
</evidence>
<dbReference type="Pfam" id="PF13186">
    <property type="entry name" value="SPASM"/>
    <property type="match status" value="1"/>
</dbReference>
<reference evidence="6 7" key="1">
    <citation type="submission" date="2016-10" db="EMBL/GenBank/DDBJ databases">
        <authorList>
            <person name="de Groot N.N."/>
        </authorList>
    </citation>
    <scope>NUCLEOTIDE SEQUENCE [LARGE SCALE GENOMIC DNA]</scope>
    <source>
        <strain evidence="6 7">DSM 44637</strain>
    </source>
</reference>
<dbReference type="Pfam" id="PF04055">
    <property type="entry name" value="Radical_SAM"/>
    <property type="match status" value="1"/>
</dbReference>
<dbReference type="SFLD" id="SFLDS00029">
    <property type="entry name" value="Radical_SAM"/>
    <property type="match status" value="1"/>
</dbReference>
<keyword evidence="2" id="KW-0479">Metal-binding</keyword>
<dbReference type="OrthoDB" id="9782387at2"/>
<dbReference type="PANTHER" id="PTHR11228">
    <property type="entry name" value="RADICAL SAM DOMAIN PROTEIN"/>
    <property type="match status" value="1"/>
</dbReference>
<accession>A0A1I6BME8</accession>
<dbReference type="SFLD" id="SFLDG01386">
    <property type="entry name" value="main_SPASM_domain-containing"/>
    <property type="match status" value="1"/>
</dbReference>
<name>A0A1I6BME8_9PSEU</name>
<dbReference type="PROSITE" id="PS51918">
    <property type="entry name" value="RADICAL_SAM"/>
    <property type="match status" value="1"/>
</dbReference>
<gene>
    <name evidence="6" type="ORF">SAMN05421854_1337</name>
</gene>
<dbReference type="SUPFAM" id="SSF102114">
    <property type="entry name" value="Radical SAM enzymes"/>
    <property type="match status" value="1"/>
</dbReference>
<dbReference type="InterPro" id="IPR023885">
    <property type="entry name" value="4Fe4S-binding_SPASM_dom"/>
</dbReference>
<keyword evidence="4" id="KW-0411">Iron-sulfur</keyword>
<evidence type="ECO:0000256" key="4">
    <source>
        <dbReference type="ARBA" id="ARBA00023014"/>
    </source>
</evidence>
<evidence type="ECO:0000256" key="1">
    <source>
        <dbReference type="ARBA" id="ARBA00022691"/>
    </source>
</evidence>
<dbReference type="STRING" id="112413.SAMN05421854_1337"/>
<evidence type="ECO:0000313" key="7">
    <source>
        <dbReference type="Proteomes" id="UP000199137"/>
    </source>
</evidence>
<dbReference type="GO" id="GO:0046872">
    <property type="term" value="F:metal ion binding"/>
    <property type="evidence" value="ECO:0007669"/>
    <property type="project" value="UniProtKB-KW"/>
</dbReference>
<dbReference type="SFLD" id="SFLDF00365">
    <property type="entry name" value="thuricin_CD_(TrnCD-like)"/>
    <property type="match status" value="1"/>
</dbReference>
<proteinExistence type="predicted"/>
<dbReference type="EMBL" id="FOWC01000033">
    <property type="protein sequence ID" value="SFQ82095.1"/>
    <property type="molecule type" value="Genomic_DNA"/>
</dbReference>
<dbReference type="SFLD" id="SFLDG01067">
    <property type="entry name" value="SPASM/twitch_domain_containing"/>
    <property type="match status" value="1"/>
</dbReference>
<organism evidence="6 7">
    <name type="scientific">Amycolatopsis rubida</name>
    <dbReference type="NCBI Taxonomy" id="112413"/>
    <lineage>
        <taxon>Bacteria</taxon>
        <taxon>Bacillati</taxon>
        <taxon>Actinomycetota</taxon>
        <taxon>Actinomycetes</taxon>
        <taxon>Pseudonocardiales</taxon>
        <taxon>Pseudonocardiaceae</taxon>
        <taxon>Amycolatopsis</taxon>
    </lineage>
</organism>
<dbReference type="AlphaFoldDB" id="A0A1I6BME8"/>
<dbReference type="CDD" id="cd01335">
    <property type="entry name" value="Radical_SAM"/>
    <property type="match status" value="1"/>
</dbReference>
<dbReference type="SFLD" id="SFLDG01216">
    <property type="entry name" value="thioether_bond_formation_requi"/>
    <property type="match status" value="1"/>
</dbReference>
<keyword evidence="3" id="KW-0408">Iron</keyword>
<protein>
    <submittedName>
        <fullName evidence="6">Radical SAM superfamily enzyme, MoaA/NifB/PqqE/SkfB family</fullName>
    </submittedName>
</protein>
<dbReference type="GO" id="GO:0003824">
    <property type="term" value="F:catalytic activity"/>
    <property type="evidence" value="ECO:0007669"/>
    <property type="project" value="InterPro"/>
</dbReference>
<dbReference type="InterPro" id="IPR050377">
    <property type="entry name" value="Radical_SAM_PqqE_MftC-like"/>
</dbReference>
<dbReference type="InterPro" id="IPR058240">
    <property type="entry name" value="rSAM_sf"/>
</dbReference>
<evidence type="ECO:0000256" key="2">
    <source>
        <dbReference type="ARBA" id="ARBA00022723"/>
    </source>
</evidence>
<dbReference type="Proteomes" id="UP000199137">
    <property type="component" value="Unassembled WGS sequence"/>
</dbReference>
<dbReference type="InterPro" id="IPR013785">
    <property type="entry name" value="Aldolase_TIM"/>
</dbReference>
<sequence>MRTSFLWLEVTGRCQLECRQCYAESGPSGTHGSMTRADWTRVLDEAAALGVETVQFIGGEPTLYPHLALLVEHALALRFGVEVFSNLVHVTDELWELFSRPGVSLATSYYSDDPAQHAAVTGRPSYARTKANIAEALGRGIPLRAGVIDLGGGQRADDAQRELVELGVPAVGYDRVRQVGRGVRDRQAGVEQLCGHCGDGVAAISPDGAVWPCVFSRWLPVGNVLDDALAAILSSGEAERVRAELTGAFAARQPRGDAGASGGRLDSCHPSCAPEPCQPTCAPRCSPSCSPCAPFRRCWPTYR</sequence>
<dbReference type="InterPro" id="IPR007197">
    <property type="entry name" value="rSAM"/>
</dbReference>
<keyword evidence="1" id="KW-0949">S-adenosyl-L-methionine</keyword>